<reference evidence="3 4" key="1">
    <citation type="journal article" date="2012" name="BMC Genomics">
        <title>Comparative genomic analysis of human infective Trypanosoma cruzi lineages with the bat-restricted subspecies T. cruzi marinkellei.</title>
        <authorList>
            <person name="Franzen O."/>
            <person name="Talavera-Lopez C."/>
            <person name="Ochaya S."/>
            <person name="Butler C.E."/>
            <person name="Messenger L.A."/>
            <person name="Lewis M.D."/>
            <person name="Llewellyn M.S."/>
            <person name="Marinkelle C.J."/>
            <person name="Tyler K.M."/>
            <person name="Miles M.A."/>
            <person name="Andersson B."/>
        </authorList>
    </citation>
    <scope>NUCLEOTIDE SEQUENCE [LARGE SCALE GENOMIC DNA]</scope>
    <source>
        <strain evidence="3 4">B7</strain>
    </source>
</reference>
<feature type="compositionally biased region" description="Polar residues" evidence="1">
    <location>
        <begin position="109"/>
        <end position="130"/>
    </location>
</feature>
<protein>
    <submittedName>
        <fullName evidence="3">Mucin-associated surface protein (MASP), putative</fullName>
    </submittedName>
</protein>
<feature type="compositionally biased region" description="Low complexity" evidence="1">
    <location>
        <begin position="167"/>
        <end position="185"/>
    </location>
</feature>
<keyword evidence="2" id="KW-0732">Signal</keyword>
<evidence type="ECO:0000256" key="2">
    <source>
        <dbReference type="SAM" id="SignalP"/>
    </source>
</evidence>
<keyword evidence="4" id="KW-1185">Reference proteome</keyword>
<evidence type="ECO:0000313" key="3">
    <source>
        <dbReference type="EMBL" id="EKF27996.1"/>
    </source>
</evidence>
<comment type="caution">
    <text evidence="3">The sequence shown here is derived from an EMBL/GenBank/DDBJ whole genome shotgun (WGS) entry which is preliminary data.</text>
</comment>
<dbReference type="OrthoDB" id="10658443at2759"/>
<evidence type="ECO:0000313" key="4">
    <source>
        <dbReference type="Proteomes" id="UP000007350"/>
    </source>
</evidence>
<gene>
    <name evidence="3" type="ORF">MOQ_008269</name>
</gene>
<feature type="compositionally biased region" description="Low complexity" evidence="1">
    <location>
        <begin position="44"/>
        <end position="59"/>
    </location>
</feature>
<dbReference type="Proteomes" id="UP000007350">
    <property type="component" value="Unassembled WGS sequence"/>
</dbReference>
<organism evidence="3 4">
    <name type="scientific">Trypanosoma cruzi marinkellei</name>
    <dbReference type="NCBI Taxonomy" id="85056"/>
    <lineage>
        <taxon>Eukaryota</taxon>
        <taxon>Discoba</taxon>
        <taxon>Euglenozoa</taxon>
        <taxon>Kinetoplastea</taxon>
        <taxon>Metakinetoplastina</taxon>
        <taxon>Trypanosomatida</taxon>
        <taxon>Trypanosomatidae</taxon>
        <taxon>Trypanosoma</taxon>
        <taxon>Schizotrypanum</taxon>
    </lineage>
</organism>
<feature type="chain" id="PRO_5003861760" evidence="2">
    <location>
        <begin position="28"/>
        <end position="275"/>
    </location>
</feature>
<feature type="signal peptide" evidence="2">
    <location>
        <begin position="1"/>
        <end position="27"/>
    </location>
</feature>
<name>K2N063_TRYCR</name>
<evidence type="ECO:0000256" key="1">
    <source>
        <dbReference type="SAM" id="MobiDB-lite"/>
    </source>
</evidence>
<proteinExistence type="predicted"/>
<accession>K2N063</accession>
<feature type="region of interest" description="Disordered" evidence="1">
    <location>
        <begin position="44"/>
        <end position="252"/>
    </location>
</feature>
<feature type="compositionally biased region" description="Polar residues" evidence="1">
    <location>
        <begin position="212"/>
        <end position="238"/>
    </location>
</feature>
<sequence length="275" mass="27576">MAMTMTGRVLLVCALCVLWCGAGGGNSIPPISTLSGGKRFPGGVVPKPEVKSPEVVQPETTPAEPALPKVGEDDKSKPDTPGTADNVVTGGSGGTTGKETGLEAEDTNETSSGLPFTQVTQETTESPISTGGSGGAQREAAAGDDDSQRPNPEGPQNDGTEAGNNHGPSTASGAVPPPTTTVTAAQTNATLTDNSTDETDLDRREGEEEGTQESQLPHGNQTEAPTTATLTSAQTNATRILGDSDGSTAASHTTSSLFPFLFVLACAAAAAVVAA</sequence>
<dbReference type="AlphaFoldDB" id="K2N063"/>
<dbReference type="EMBL" id="AHKC01017006">
    <property type="protein sequence ID" value="EKF27996.1"/>
    <property type="molecule type" value="Genomic_DNA"/>
</dbReference>